<dbReference type="GeneID" id="27363152"/>
<reference evidence="1 2" key="1">
    <citation type="submission" date="2015-01" db="EMBL/GenBank/DDBJ databases">
        <title>The Genome Sequence of Exophiala oligosperma CBS72588.</title>
        <authorList>
            <consortium name="The Broad Institute Genomics Platform"/>
            <person name="Cuomo C."/>
            <person name="de Hoog S."/>
            <person name="Gorbushina A."/>
            <person name="Stielow B."/>
            <person name="Teixiera M."/>
            <person name="Abouelleil A."/>
            <person name="Chapman S.B."/>
            <person name="Priest M."/>
            <person name="Young S.K."/>
            <person name="Wortman J."/>
            <person name="Nusbaum C."/>
            <person name="Birren B."/>
        </authorList>
    </citation>
    <scope>NUCLEOTIDE SEQUENCE [LARGE SCALE GENOMIC DNA]</scope>
    <source>
        <strain evidence="1 2">CBS 72588</strain>
    </source>
</reference>
<dbReference type="EMBL" id="KN847350">
    <property type="protein sequence ID" value="KIW36660.1"/>
    <property type="molecule type" value="Genomic_DNA"/>
</dbReference>
<protein>
    <submittedName>
        <fullName evidence="1">Uncharacterized protein</fullName>
    </submittedName>
</protein>
<evidence type="ECO:0000313" key="1">
    <source>
        <dbReference type="EMBL" id="KIW36660.1"/>
    </source>
</evidence>
<dbReference type="STRING" id="215243.A0A0D2D324"/>
<gene>
    <name evidence="1" type="ORF">PV06_11078</name>
</gene>
<dbReference type="RefSeq" id="XP_016256876.1">
    <property type="nucleotide sequence ID" value="XM_016412695.1"/>
</dbReference>
<dbReference type="Proteomes" id="UP000053342">
    <property type="component" value="Unassembled WGS sequence"/>
</dbReference>
<dbReference type="PANTHER" id="PTHR47791:SF2">
    <property type="entry name" value="ENDO MANNANASE, GH76 FAMILY (EUROFUNG)"/>
    <property type="match status" value="1"/>
</dbReference>
<keyword evidence="2" id="KW-1185">Reference proteome</keyword>
<dbReference type="HOGENOM" id="CLU_667372_0_0_1"/>
<dbReference type="OrthoDB" id="10397601at2759"/>
<dbReference type="Gene3D" id="1.50.10.20">
    <property type="match status" value="1"/>
</dbReference>
<dbReference type="PANTHER" id="PTHR47791">
    <property type="entry name" value="MEIOTICALLY UP-REGULATED GENE 191 PROTEIN"/>
    <property type="match status" value="1"/>
</dbReference>
<dbReference type="InterPro" id="IPR053169">
    <property type="entry name" value="MUG_Protein"/>
</dbReference>
<evidence type="ECO:0000313" key="2">
    <source>
        <dbReference type="Proteomes" id="UP000053342"/>
    </source>
</evidence>
<dbReference type="VEuPathDB" id="FungiDB:PV06_11078"/>
<dbReference type="AlphaFoldDB" id="A0A0D2D324"/>
<accession>A0A0D2D324</accession>
<sequence length="412" mass="47562">MVTLHWLLSLPSKFLREFEMCDEYSQGDKSHWSATGLASVDENGLAIFRQRYEAQKCRESSNDKTWYWATTTIPYEQSMRCFILLKIIRYLDWDEKRFPNSSVMQRHPNLHRQLTFQAAFLHDVMKNSWSVDLYEGGAEWKVRVWRLNVWPSLTLSRVNKNSITNHLYNANNAQISTYLQVDLAPTTSQNHAHLADFNDPDFIRPTSEGLQWMEQSQLLTNDSLYVDGKRSRFVQASPDEWPTVLCDATVRTLFTYNQLAGIQALRYLSRANEDLSILGQCHGIIRNLIMSTYDGRLGLNGIIQDHCDRFSNCTQDMQIFKGLPFLDIKGFCEKLDYVGPDVQASHRKNCSSYREWIRRNAAAAHGTVNQLGDFGSYWGSDPLNHVEQVRSIETQVAGPSVMLISAWFEKNF</sequence>
<organism evidence="1 2">
    <name type="scientific">Exophiala oligosperma</name>
    <dbReference type="NCBI Taxonomy" id="215243"/>
    <lineage>
        <taxon>Eukaryota</taxon>
        <taxon>Fungi</taxon>
        <taxon>Dikarya</taxon>
        <taxon>Ascomycota</taxon>
        <taxon>Pezizomycotina</taxon>
        <taxon>Eurotiomycetes</taxon>
        <taxon>Chaetothyriomycetidae</taxon>
        <taxon>Chaetothyriales</taxon>
        <taxon>Herpotrichiellaceae</taxon>
        <taxon>Exophiala</taxon>
    </lineage>
</organism>
<name>A0A0D2D324_9EURO</name>
<proteinExistence type="predicted"/>